<sequence>MHRDESNHGRQQSDYAVGMLWYGLIESVITQTDVCDFRMHFQSNLRFRLPRQHHGTALLGPDGLVATIRGELMNGGNDSLVASPLRGQAILDHPNYQAWISSLLYRDGERYSLFYGAFLGDFGAKLFSPVL</sequence>
<evidence type="ECO:0000313" key="2">
    <source>
        <dbReference type="Proteomes" id="UP000254866"/>
    </source>
</evidence>
<comment type="caution">
    <text evidence="1">The sequence shown here is derived from an EMBL/GenBank/DDBJ whole genome shotgun (WGS) entry which is preliminary data.</text>
</comment>
<gene>
    <name evidence="1" type="ORF">BP5553_07873</name>
</gene>
<protein>
    <submittedName>
        <fullName evidence="1">Uncharacterized protein</fullName>
    </submittedName>
</protein>
<organism evidence="1 2">
    <name type="scientific">Venustampulla echinocandica</name>
    <dbReference type="NCBI Taxonomy" id="2656787"/>
    <lineage>
        <taxon>Eukaryota</taxon>
        <taxon>Fungi</taxon>
        <taxon>Dikarya</taxon>
        <taxon>Ascomycota</taxon>
        <taxon>Pezizomycotina</taxon>
        <taxon>Leotiomycetes</taxon>
        <taxon>Helotiales</taxon>
        <taxon>Pleuroascaceae</taxon>
        <taxon>Venustampulla</taxon>
    </lineage>
</organism>
<keyword evidence="2" id="KW-1185">Reference proteome</keyword>
<accession>A0A370THR6</accession>
<reference evidence="1 2" key="1">
    <citation type="journal article" date="2018" name="IMA Fungus">
        <title>IMA Genome-F 9: Draft genome sequence of Annulohypoxylon stygium, Aspergillus mulundensis, Berkeleyomyces basicola (syn. Thielaviopsis basicola), Ceratocystis smalleyi, two Cercospora beticola strains, Coleophoma cylindrospora, Fusarium fracticaudum, Phialophora cf. hyalina, and Morchella septimelata.</title>
        <authorList>
            <person name="Wingfield B.D."/>
            <person name="Bills G.F."/>
            <person name="Dong Y."/>
            <person name="Huang W."/>
            <person name="Nel W.J."/>
            <person name="Swalarsk-Parry B.S."/>
            <person name="Vaghefi N."/>
            <person name="Wilken P.M."/>
            <person name="An Z."/>
            <person name="de Beer Z.W."/>
            <person name="De Vos L."/>
            <person name="Chen L."/>
            <person name="Duong T.A."/>
            <person name="Gao Y."/>
            <person name="Hammerbacher A."/>
            <person name="Kikkert J.R."/>
            <person name="Li Y."/>
            <person name="Li H."/>
            <person name="Li K."/>
            <person name="Li Q."/>
            <person name="Liu X."/>
            <person name="Ma X."/>
            <person name="Naidoo K."/>
            <person name="Pethybridge S.J."/>
            <person name="Sun J."/>
            <person name="Steenkamp E.T."/>
            <person name="van der Nest M.A."/>
            <person name="van Wyk S."/>
            <person name="Wingfield M.J."/>
            <person name="Xiong C."/>
            <person name="Yue Q."/>
            <person name="Zhang X."/>
        </authorList>
    </citation>
    <scope>NUCLEOTIDE SEQUENCE [LARGE SCALE GENOMIC DNA]</scope>
    <source>
        <strain evidence="1 2">BP 5553</strain>
    </source>
</reference>
<proteinExistence type="predicted"/>
<dbReference type="Proteomes" id="UP000254866">
    <property type="component" value="Unassembled WGS sequence"/>
</dbReference>
<dbReference type="GeneID" id="43600722"/>
<name>A0A370THR6_9HELO</name>
<dbReference type="EMBL" id="NPIC01000007">
    <property type="protein sequence ID" value="RDL34745.1"/>
    <property type="molecule type" value="Genomic_DNA"/>
</dbReference>
<dbReference type="AlphaFoldDB" id="A0A370THR6"/>
<dbReference type="RefSeq" id="XP_031867727.1">
    <property type="nucleotide sequence ID" value="XM_032016496.1"/>
</dbReference>
<dbReference type="OrthoDB" id="10370507at2759"/>
<evidence type="ECO:0000313" key="1">
    <source>
        <dbReference type="EMBL" id="RDL34745.1"/>
    </source>
</evidence>